<feature type="region of interest" description="Disordered" evidence="1">
    <location>
        <begin position="29"/>
        <end position="55"/>
    </location>
</feature>
<sequence>MNAFEIISTLIAAVSAGIALWQAIDASKSRKSAETAQAEAAESSDRAARSAEQAAAEQRKIAEAQAAISAYTQKLAAAN</sequence>
<protein>
    <submittedName>
        <fullName evidence="2">Uncharacterized protein</fullName>
    </submittedName>
</protein>
<proteinExistence type="predicted"/>
<name>A0ABT8Q4D8_9CORY</name>
<organism evidence="2 3">
    <name type="scientific">Corynebacterium kefirresidentii</name>
    <dbReference type="NCBI Taxonomy" id="1979527"/>
    <lineage>
        <taxon>Bacteria</taxon>
        <taxon>Bacillati</taxon>
        <taxon>Actinomycetota</taxon>
        <taxon>Actinomycetes</taxon>
        <taxon>Mycobacteriales</taxon>
        <taxon>Corynebacteriaceae</taxon>
        <taxon>Corynebacterium</taxon>
    </lineage>
</organism>
<dbReference type="RefSeq" id="WP_239208911.1">
    <property type="nucleotide sequence ID" value="NZ_JAKRDS010000025.1"/>
</dbReference>
<gene>
    <name evidence="2" type="ORF">Q0N36_03640</name>
</gene>
<accession>A0ABT8Q4D8</accession>
<evidence type="ECO:0000313" key="3">
    <source>
        <dbReference type="Proteomes" id="UP001174347"/>
    </source>
</evidence>
<dbReference type="Proteomes" id="UP001174347">
    <property type="component" value="Unassembled WGS sequence"/>
</dbReference>
<reference evidence="2" key="1">
    <citation type="submission" date="2023-07" db="EMBL/GenBank/DDBJ databases">
        <title>Insights into the diversity of cutaneous corynebacteria.</title>
        <authorList>
            <person name="Bruggemann H."/>
            <person name="Poehlein A."/>
        </authorList>
    </citation>
    <scope>NUCLEOTIDE SEQUENCE</scope>
    <source>
        <strain evidence="2">P7_F1</strain>
    </source>
</reference>
<evidence type="ECO:0000256" key="1">
    <source>
        <dbReference type="SAM" id="MobiDB-lite"/>
    </source>
</evidence>
<dbReference type="EMBL" id="JAUKFM010000002">
    <property type="protein sequence ID" value="MDN8619677.1"/>
    <property type="molecule type" value="Genomic_DNA"/>
</dbReference>
<keyword evidence="3" id="KW-1185">Reference proteome</keyword>
<comment type="caution">
    <text evidence="2">The sequence shown here is derived from an EMBL/GenBank/DDBJ whole genome shotgun (WGS) entry which is preliminary data.</text>
</comment>
<evidence type="ECO:0000313" key="2">
    <source>
        <dbReference type="EMBL" id="MDN8619677.1"/>
    </source>
</evidence>